<keyword evidence="2" id="KW-0418">Kinase</keyword>
<dbReference type="InterPro" id="IPR008266">
    <property type="entry name" value="Tyr_kinase_AS"/>
</dbReference>
<name>A0A1B7MPV2_9AGAM</name>
<dbReference type="EMBL" id="KV448588">
    <property type="protein sequence ID" value="OAX34616.1"/>
    <property type="molecule type" value="Genomic_DNA"/>
</dbReference>
<dbReference type="InterPro" id="IPR051681">
    <property type="entry name" value="Ser/Thr_Kinases-Pseudokinases"/>
</dbReference>
<dbReference type="Gene3D" id="1.10.510.10">
    <property type="entry name" value="Transferase(Phosphotransferase) domain 1"/>
    <property type="match status" value="1"/>
</dbReference>
<dbReference type="CDD" id="cd14014">
    <property type="entry name" value="STKc_PknB_like"/>
    <property type="match status" value="1"/>
</dbReference>
<evidence type="ECO:0000313" key="2">
    <source>
        <dbReference type="EMBL" id="OAX34616.1"/>
    </source>
</evidence>
<dbReference type="PROSITE" id="PS00109">
    <property type="entry name" value="PROTEIN_KINASE_TYR"/>
    <property type="match status" value="1"/>
</dbReference>
<organism evidence="2 3">
    <name type="scientific">Rhizopogon vinicolor AM-OR11-026</name>
    <dbReference type="NCBI Taxonomy" id="1314800"/>
    <lineage>
        <taxon>Eukaryota</taxon>
        <taxon>Fungi</taxon>
        <taxon>Dikarya</taxon>
        <taxon>Basidiomycota</taxon>
        <taxon>Agaricomycotina</taxon>
        <taxon>Agaricomycetes</taxon>
        <taxon>Agaricomycetidae</taxon>
        <taxon>Boletales</taxon>
        <taxon>Suillineae</taxon>
        <taxon>Rhizopogonaceae</taxon>
        <taxon>Rhizopogon</taxon>
    </lineage>
</organism>
<keyword evidence="3" id="KW-1185">Reference proteome</keyword>
<feature type="domain" description="Protein kinase" evidence="1">
    <location>
        <begin position="27"/>
        <end position="305"/>
    </location>
</feature>
<accession>A0A1B7MPV2</accession>
<dbReference type="InParanoid" id="A0A1B7MPV2"/>
<dbReference type="OrthoDB" id="346907at2759"/>
<dbReference type="Pfam" id="PF07714">
    <property type="entry name" value="PK_Tyr_Ser-Thr"/>
    <property type="match status" value="1"/>
</dbReference>
<proteinExistence type="predicted"/>
<dbReference type="PROSITE" id="PS50011">
    <property type="entry name" value="PROTEIN_KINASE_DOM"/>
    <property type="match status" value="1"/>
</dbReference>
<dbReference type="STRING" id="1314800.A0A1B7MPV2"/>
<protein>
    <submittedName>
        <fullName evidence="2">Kinase-like protein</fullName>
    </submittedName>
</protein>
<dbReference type="GO" id="GO:0004674">
    <property type="term" value="F:protein serine/threonine kinase activity"/>
    <property type="evidence" value="ECO:0007669"/>
    <property type="project" value="TreeGrafter"/>
</dbReference>
<dbReference type="PIRSF" id="PIRSF000654">
    <property type="entry name" value="Integrin-linked_kinase"/>
    <property type="match status" value="1"/>
</dbReference>
<dbReference type="Proteomes" id="UP000092154">
    <property type="component" value="Unassembled WGS sequence"/>
</dbReference>
<dbReference type="GO" id="GO:0005524">
    <property type="term" value="F:ATP binding"/>
    <property type="evidence" value="ECO:0007669"/>
    <property type="project" value="InterPro"/>
</dbReference>
<dbReference type="PANTHER" id="PTHR44329">
    <property type="entry name" value="SERINE/THREONINE-PROTEIN KINASE TNNI3K-RELATED"/>
    <property type="match status" value="1"/>
</dbReference>
<dbReference type="InterPro" id="IPR011009">
    <property type="entry name" value="Kinase-like_dom_sf"/>
</dbReference>
<dbReference type="InterPro" id="IPR001245">
    <property type="entry name" value="Ser-Thr/Tyr_kinase_cat_dom"/>
</dbReference>
<evidence type="ECO:0000313" key="3">
    <source>
        <dbReference type="Proteomes" id="UP000092154"/>
    </source>
</evidence>
<dbReference type="PANTHER" id="PTHR44329:SF140">
    <property type="entry name" value="INACTIVE PROTEIN TYROSINE KINASE PTKL"/>
    <property type="match status" value="1"/>
</dbReference>
<dbReference type="SUPFAM" id="SSF56112">
    <property type="entry name" value="Protein kinase-like (PK-like)"/>
    <property type="match status" value="1"/>
</dbReference>
<dbReference type="InterPro" id="IPR000719">
    <property type="entry name" value="Prot_kinase_dom"/>
</dbReference>
<evidence type="ECO:0000259" key="1">
    <source>
        <dbReference type="PROSITE" id="PS50011"/>
    </source>
</evidence>
<sequence>MGDLSETSISVDFKIKPIIIPSAAIQRLEQYPHGAGGLGDIWKCSMSTESGARHVAVKIVRVSQSDDKELLYKAGRIIRREAYVWITLSHVNILSFEGIVDDFGKIPALVSPWMENGSLNDYLKKEFSSLPGHRKLELVRQVAAGLSYLHGKDVVHGDLTGTNILVDDSENLRLADFGLSMIAAESGNLTFGSLQSGNTRWMAPEFVDFPDDSDEPQSPQKPTKRGDIYSFGCIMLQILLGKEPYSWIKHAVHVITAIASGREPFKRGVNMDMDEVYELLSSRCLSKIPEQRPSTVEITTIMSPS</sequence>
<gene>
    <name evidence="2" type="ORF">K503DRAFT_774361</name>
</gene>
<dbReference type="AlphaFoldDB" id="A0A1B7MPV2"/>
<reference evidence="2 3" key="1">
    <citation type="submission" date="2016-06" db="EMBL/GenBank/DDBJ databases">
        <title>Comparative genomics of the ectomycorrhizal sister species Rhizopogon vinicolor and Rhizopogon vesiculosus (Basidiomycota: Boletales) reveals a divergence of the mating type B locus.</title>
        <authorList>
            <consortium name="DOE Joint Genome Institute"/>
            <person name="Mujic A.B."/>
            <person name="Kuo A."/>
            <person name="Tritt A."/>
            <person name="Lipzen A."/>
            <person name="Chen C."/>
            <person name="Johnson J."/>
            <person name="Sharma A."/>
            <person name="Barry K."/>
            <person name="Grigoriev I.V."/>
            <person name="Spatafora J.W."/>
        </authorList>
    </citation>
    <scope>NUCLEOTIDE SEQUENCE [LARGE SCALE GENOMIC DNA]</scope>
    <source>
        <strain evidence="2 3">AM-OR11-026</strain>
    </source>
</reference>
<keyword evidence="2" id="KW-0808">Transferase</keyword>